<dbReference type="RefSeq" id="WP_156230129.1">
    <property type="nucleotide sequence ID" value="NZ_CP046455.1"/>
</dbReference>
<accession>A0A6B8W3P3</accession>
<sequence length="64" mass="6302">MSALISLVLGGIILALGIWLVAGVGASVMAIIGALIIAVGGALIGTAMALAFDKINPTSRKLGR</sequence>
<evidence type="ECO:0008006" key="4">
    <source>
        <dbReference type="Google" id="ProtNLM"/>
    </source>
</evidence>
<dbReference type="EMBL" id="CP046455">
    <property type="protein sequence ID" value="QGU06537.1"/>
    <property type="molecule type" value="Genomic_DNA"/>
</dbReference>
<evidence type="ECO:0000256" key="1">
    <source>
        <dbReference type="SAM" id="Phobius"/>
    </source>
</evidence>
<dbReference type="Proteomes" id="UP000424462">
    <property type="component" value="Chromosome"/>
</dbReference>
<feature type="transmembrane region" description="Helical" evidence="1">
    <location>
        <begin position="27"/>
        <end position="52"/>
    </location>
</feature>
<keyword evidence="1" id="KW-0812">Transmembrane</keyword>
<keyword evidence="3" id="KW-1185">Reference proteome</keyword>
<dbReference type="KEGG" id="cok:COCCU_02915"/>
<organism evidence="2 3">
    <name type="scientific">Corynebacterium occultum</name>
    <dbReference type="NCBI Taxonomy" id="2675219"/>
    <lineage>
        <taxon>Bacteria</taxon>
        <taxon>Bacillati</taxon>
        <taxon>Actinomycetota</taxon>
        <taxon>Actinomycetes</taxon>
        <taxon>Mycobacteriales</taxon>
        <taxon>Corynebacteriaceae</taxon>
        <taxon>Corynebacterium</taxon>
    </lineage>
</organism>
<keyword evidence="1" id="KW-0472">Membrane</keyword>
<evidence type="ECO:0000313" key="2">
    <source>
        <dbReference type="EMBL" id="QGU06537.1"/>
    </source>
</evidence>
<protein>
    <recommendedName>
        <fullName evidence="4">Major facilitator superfamily (MFS) profile domain-containing protein</fullName>
    </recommendedName>
</protein>
<reference evidence="2 3" key="1">
    <citation type="submission" date="2019-11" db="EMBL/GenBank/DDBJ databases">
        <title>Complete genome sequence of Corynebacterium kalinowskii 1959, a novel Corynebacterium species isolated from soil of a small paddock in Vilsendorf, Germany.</title>
        <authorList>
            <person name="Schaffert L."/>
            <person name="Ruwe M."/>
            <person name="Milse J."/>
            <person name="Hanuschka K."/>
            <person name="Ortseifen V."/>
            <person name="Droste J."/>
            <person name="Brandt D."/>
            <person name="Schlueter L."/>
            <person name="Kutter Y."/>
            <person name="Vinke S."/>
            <person name="Viehoefer P."/>
            <person name="Jacob L."/>
            <person name="Luebke N.-C."/>
            <person name="Schulte-Berndt E."/>
            <person name="Hain C."/>
            <person name="Linder M."/>
            <person name="Schmidt P."/>
            <person name="Wollenschlaeger L."/>
            <person name="Luttermann T."/>
            <person name="Thieme E."/>
            <person name="Hassa J."/>
            <person name="Haak M."/>
            <person name="Wittchen M."/>
            <person name="Mentz A."/>
            <person name="Persicke M."/>
            <person name="Busche T."/>
            <person name="Ruckert C."/>
        </authorList>
    </citation>
    <scope>NUCLEOTIDE SEQUENCE [LARGE SCALE GENOMIC DNA]</scope>
    <source>
        <strain evidence="2 3">2039</strain>
    </source>
</reference>
<gene>
    <name evidence="2" type="ORF">COCCU_02915</name>
</gene>
<name>A0A6B8W3P3_9CORY</name>
<evidence type="ECO:0000313" key="3">
    <source>
        <dbReference type="Proteomes" id="UP000424462"/>
    </source>
</evidence>
<dbReference type="AlphaFoldDB" id="A0A6B8W3P3"/>
<proteinExistence type="predicted"/>
<keyword evidence="1" id="KW-1133">Transmembrane helix</keyword>